<feature type="compositionally biased region" description="Basic and acidic residues" evidence="12">
    <location>
        <begin position="1299"/>
        <end position="1313"/>
    </location>
</feature>
<feature type="compositionally biased region" description="Low complexity" evidence="12">
    <location>
        <begin position="479"/>
        <end position="496"/>
    </location>
</feature>
<dbReference type="Pfam" id="PF12874">
    <property type="entry name" value="zf-met"/>
    <property type="match status" value="2"/>
</dbReference>
<dbReference type="GO" id="GO:0000978">
    <property type="term" value="F:RNA polymerase II cis-regulatory region sequence-specific DNA binding"/>
    <property type="evidence" value="ECO:0007669"/>
    <property type="project" value="TreeGrafter"/>
</dbReference>
<feature type="compositionally biased region" description="Polar residues" evidence="12">
    <location>
        <begin position="1289"/>
        <end position="1298"/>
    </location>
</feature>
<dbReference type="Pfam" id="PF00096">
    <property type="entry name" value="zf-C2H2"/>
    <property type="match status" value="5"/>
</dbReference>
<dbReference type="Proteomes" id="UP000242188">
    <property type="component" value="Unassembled WGS sequence"/>
</dbReference>
<dbReference type="InterPro" id="IPR036236">
    <property type="entry name" value="Znf_C2H2_sf"/>
</dbReference>
<feature type="compositionally biased region" description="Basic and acidic residues" evidence="12">
    <location>
        <begin position="1061"/>
        <end position="1076"/>
    </location>
</feature>
<dbReference type="PROSITE" id="PS00028">
    <property type="entry name" value="ZINC_FINGER_C2H2_1"/>
    <property type="match status" value="9"/>
</dbReference>
<dbReference type="InterPro" id="IPR051565">
    <property type="entry name" value="Sal_C2H2-zinc-finger"/>
</dbReference>
<evidence type="ECO:0000256" key="3">
    <source>
        <dbReference type="ARBA" id="ARBA00022737"/>
    </source>
</evidence>
<feature type="region of interest" description="Disordered" evidence="12">
    <location>
        <begin position="76"/>
        <end position="128"/>
    </location>
</feature>
<evidence type="ECO:0000313" key="14">
    <source>
        <dbReference type="EMBL" id="OWF37915.1"/>
    </source>
</evidence>
<feature type="compositionally biased region" description="Basic and acidic residues" evidence="12">
    <location>
        <begin position="758"/>
        <end position="770"/>
    </location>
</feature>
<feature type="region of interest" description="Disordered" evidence="12">
    <location>
        <begin position="1061"/>
        <end position="1140"/>
    </location>
</feature>
<name>A0A210PN32_MIZYE</name>
<keyword evidence="3" id="KW-0677">Repeat</keyword>
<evidence type="ECO:0000256" key="8">
    <source>
        <dbReference type="ARBA" id="ARBA00023163"/>
    </source>
</evidence>
<feature type="region of interest" description="Disordered" evidence="12">
    <location>
        <begin position="751"/>
        <end position="876"/>
    </location>
</feature>
<evidence type="ECO:0000256" key="7">
    <source>
        <dbReference type="ARBA" id="ARBA00023125"/>
    </source>
</evidence>
<feature type="compositionally biased region" description="Basic and acidic residues" evidence="12">
    <location>
        <begin position="76"/>
        <end position="89"/>
    </location>
</feature>
<keyword evidence="9" id="KW-0539">Nucleus</keyword>
<feature type="region of interest" description="Disordered" evidence="12">
    <location>
        <begin position="297"/>
        <end position="347"/>
    </location>
</feature>
<sequence length="1382" mass="151706">MSRRKQPVPRHIETEDELATILQNGENSQSPTASPGGDAHVCGKCREEFPDLATFLAHKKACSHKRVVVFFDANDRDNSQSDNQLERSSKIPRMSKVSDVTVRDGSDGETHMDQSEEEEEEEDQTETFVDEMDEDDGIMEDTYLNGEVSDEDDLDDIDEINDKENDYGKLSSESKSDLSLQLPQFMLPFSSFLPSNNNVTLEPINATKAAVAQFAENNLPPSDLAMLHTTLYSLQQQQLVQLQLIQQLQQQLLMGMSSSSPLPNGHLSLLTPPASSATYPLKELTSCIQSAGLPEITSGEKSSTISTKPTSSESTSRVSSSSTTTLSLSTKPIPSSQPLPSNDAVSKATVVPETSDFARLSMWERPFKCNICGNRFSTRGNLKVHFERHKAKYPHVKMNPNPVPEHLDKAPQMPLLGSPFHSITTPPPLPMSSSIHGSLHIPLPPPITSVAPAPLPPTAHSRPRSESKSSEDKKPLPSPKQSPSSVVSTTPSSVVSDHSAGKKSPIIETSKAVSSVSMSALLPPSLPISSSSLGHIDSQHKPISSPFMLAPSTSHMPPIMSHPLLSPLSSMHHSLPPPPPPPLMSAVPFGQPSGRDSILPAKMIDHDESLEQYMEINRSETSKLQQLVDNLENKVSDPNQCVICHRVLSCKSALQMHYRIHTGERPFKCKICGRAFTTKGNLKTHMGVHRMKPPLRMMHQCPVCHKSFTNLLVLQQHIRSHAGMQGLHPMPHMEPMRMFPDMHPPMPSWAPRPFDLSIKPDPEKELDLSKAKVSGSGGHHKDELDSGDEVNRDDYMDNDSFDDMDDCDIEEDMELEEDRERMKKELDEDGEEETNHNLALNNSGKHKFDQENDKSRKESLKRPASAMSDGSQDLERSLSPKYISRSPQMAPDMAIFSSFGSTSTAPVFNSSLAALEERVRAIDASMAQSPLHHFRPISHMNGLPMSLPNGDTSPTSPNHQYESGSEGHSGEDGSKPGTPALSVTSDGGSSIGSGSGFMMDANDHRRTSTTCNICMKTFACRSALEIHYRSHTKERPFKCNCCDRSFSTRGNMRQHMLTHKIRDLPKSFKENGDSKMSENNNSLDAPDMEQGKTSQEFSSNRSDSSITSGSSGNHHTSTTSPTSTTNNTTSSRDGDNSPFVREAPLKHQCQVCQKGFSSASALQIHIRTHTGDKPFKCNVCGKAFTTKGNLKVHMGTHMWNNSPSRRGRRMSIEPPFMMAHKDNPYLAGFPHRSPDFFPYQFPPFMGVTPPKMNEISVIQNLAGGLGHMPPMSLAQEMTSPRSSSNSVSKPTDSFSNGKSDWKHKSSSEGRNTDSRSSASSSGELDLSMKSSRSSPSPPNTSSLPDKVSSWSSKSYHSSPSPIDHHSQPFHLKGESAHKGVVA</sequence>
<gene>
    <name evidence="14" type="ORF">KP79_PYT14235</name>
</gene>
<evidence type="ECO:0000256" key="5">
    <source>
        <dbReference type="ARBA" id="ARBA00022833"/>
    </source>
</evidence>
<evidence type="ECO:0000256" key="10">
    <source>
        <dbReference type="ARBA" id="ARBA00038474"/>
    </source>
</evidence>
<feature type="domain" description="C2H2-type" evidence="13">
    <location>
        <begin position="639"/>
        <end position="666"/>
    </location>
</feature>
<feature type="compositionally biased region" description="Basic and acidic residues" evidence="12">
    <location>
        <begin position="779"/>
        <end position="795"/>
    </location>
</feature>
<dbReference type="InterPro" id="IPR013087">
    <property type="entry name" value="Znf_C2H2_type"/>
</dbReference>
<feature type="compositionally biased region" description="Basic and acidic residues" evidence="12">
    <location>
        <begin position="101"/>
        <end position="114"/>
    </location>
</feature>
<feature type="domain" description="C2H2-type" evidence="13">
    <location>
        <begin position="667"/>
        <end position="694"/>
    </location>
</feature>
<dbReference type="FunFam" id="3.30.160.60:FF:000708">
    <property type="entry name" value="Sal-like protein 1"/>
    <property type="match status" value="1"/>
</dbReference>
<feature type="compositionally biased region" description="Basic and acidic residues" evidence="12">
    <location>
        <begin position="463"/>
        <end position="475"/>
    </location>
</feature>
<dbReference type="FunFam" id="3.30.160.60:FF:000025">
    <property type="entry name" value="Spalt-like transcription factor 1"/>
    <property type="match status" value="1"/>
</dbReference>
<feature type="domain" description="C2H2-type" evidence="13">
    <location>
        <begin position="1147"/>
        <end position="1174"/>
    </location>
</feature>
<dbReference type="GO" id="GO:0000981">
    <property type="term" value="F:DNA-binding transcription factor activity, RNA polymerase II-specific"/>
    <property type="evidence" value="ECO:0007669"/>
    <property type="project" value="TreeGrafter"/>
</dbReference>
<feature type="compositionally biased region" description="Basic and acidic residues" evidence="12">
    <location>
        <begin position="846"/>
        <end position="861"/>
    </location>
</feature>
<feature type="compositionally biased region" description="Low complexity" evidence="12">
    <location>
        <begin position="1098"/>
        <end position="1131"/>
    </location>
</feature>
<evidence type="ECO:0000313" key="15">
    <source>
        <dbReference type="Proteomes" id="UP000242188"/>
    </source>
</evidence>
<keyword evidence="15" id="KW-1185">Reference proteome</keyword>
<evidence type="ECO:0000256" key="2">
    <source>
        <dbReference type="ARBA" id="ARBA00022723"/>
    </source>
</evidence>
<dbReference type="GO" id="GO:0048731">
    <property type="term" value="P:system development"/>
    <property type="evidence" value="ECO:0007669"/>
    <property type="project" value="UniProtKB-ARBA"/>
</dbReference>
<dbReference type="SUPFAM" id="SSF57667">
    <property type="entry name" value="beta-beta-alpha zinc fingers"/>
    <property type="match status" value="5"/>
</dbReference>
<evidence type="ECO:0000256" key="11">
    <source>
        <dbReference type="PROSITE-ProRule" id="PRU00042"/>
    </source>
</evidence>
<evidence type="ECO:0000256" key="9">
    <source>
        <dbReference type="ARBA" id="ARBA00023242"/>
    </source>
</evidence>
<feature type="domain" description="C2H2-type" evidence="13">
    <location>
        <begin position="699"/>
        <end position="726"/>
    </location>
</feature>
<feature type="compositionally biased region" description="Low complexity" evidence="12">
    <location>
        <begin position="1279"/>
        <end position="1288"/>
    </location>
</feature>
<dbReference type="PANTHER" id="PTHR23233">
    <property type="entry name" value="SAL-LIKE PROTEIN"/>
    <property type="match status" value="1"/>
</dbReference>
<reference evidence="14 15" key="1">
    <citation type="journal article" date="2017" name="Nat. Ecol. Evol.">
        <title>Scallop genome provides insights into evolution of bilaterian karyotype and development.</title>
        <authorList>
            <person name="Wang S."/>
            <person name="Zhang J."/>
            <person name="Jiao W."/>
            <person name="Li J."/>
            <person name="Xun X."/>
            <person name="Sun Y."/>
            <person name="Guo X."/>
            <person name="Huan P."/>
            <person name="Dong B."/>
            <person name="Zhang L."/>
            <person name="Hu X."/>
            <person name="Sun X."/>
            <person name="Wang J."/>
            <person name="Zhao C."/>
            <person name="Wang Y."/>
            <person name="Wang D."/>
            <person name="Huang X."/>
            <person name="Wang R."/>
            <person name="Lv J."/>
            <person name="Li Y."/>
            <person name="Zhang Z."/>
            <person name="Liu B."/>
            <person name="Lu W."/>
            <person name="Hui Y."/>
            <person name="Liang J."/>
            <person name="Zhou Z."/>
            <person name="Hou R."/>
            <person name="Li X."/>
            <person name="Liu Y."/>
            <person name="Li H."/>
            <person name="Ning X."/>
            <person name="Lin Y."/>
            <person name="Zhao L."/>
            <person name="Xing Q."/>
            <person name="Dou J."/>
            <person name="Li Y."/>
            <person name="Mao J."/>
            <person name="Guo H."/>
            <person name="Dou H."/>
            <person name="Li T."/>
            <person name="Mu C."/>
            <person name="Jiang W."/>
            <person name="Fu Q."/>
            <person name="Fu X."/>
            <person name="Miao Y."/>
            <person name="Liu J."/>
            <person name="Yu Q."/>
            <person name="Li R."/>
            <person name="Liao H."/>
            <person name="Li X."/>
            <person name="Kong Y."/>
            <person name="Jiang Z."/>
            <person name="Chourrout D."/>
            <person name="Li R."/>
            <person name="Bao Z."/>
        </authorList>
    </citation>
    <scope>NUCLEOTIDE SEQUENCE [LARGE SCALE GENOMIC DNA]</scope>
    <source>
        <strain evidence="14 15">PY_sf001</strain>
    </source>
</reference>
<feature type="region of interest" description="Disordered" evidence="12">
    <location>
        <begin position="424"/>
        <end position="506"/>
    </location>
</feature>
<evidence type="ECO:0000256" key="1">
    <source>
        <dbReference type="ARBA" id="ARBA00004123"/>
    </source>
</evidence>
<keyword evidence="8" id="KW-0804">Transcription</keyword>
<protein>
    <submittedName>
        <fullName evidence="14">Sal-like protein 3</fullName>
    </submittedName>
</protein>
<dbReference type="GO" id="GO:0008270">
    <property type="term" value="F:zinc ion binding"/>
    <property type="evidence" value="ECO:0007669"/>
    <property type="project" value="UniProtKB-KW"/>
</dbReference>
<dbReference type="STRING" id="6573.A0A210PN32"/>
<feature type="domain" description="C2H2-type" evidence="13">
    <location>
        <begin position="1009"/>
        <end position="1036"/>
    </location>
</feature>
<dbReference type="FunFam" id="3.30.160.60:FF:002027">
    <property type="entry name" value="Blast:Sal-like protein 3"/>
    <property type="match status" value="1"/>
</dbReference>
<dbReference type="FunFam" id="3.30.160.60:FF:001818">
    <property type="entry name" value="GDNF-inducible zinc finger protein 1 isoform X1"/>
    <property type="match status" value="1"/>
</dbReference>
<evidence type="ECO:0000259" key="13">
    <source>
        <dbReference type="PROSITE" id="PS50157"/>
    </source>
</evidence>
<feature type="region of interest" description="Disordered" evidence="12">
    <location>
        <begin position="1268"/>
        <end position="1382"/>
    </location>
</feature>
<dbReference type="PROSITE" id="PS50157">
    <property type="entry name" value="ZINC_FINGER_C2H2_2"/>
    <property type="match status" value="8"/>
</dbReference>
<evidence type="ECO:0000256" key="6">
    <source>
        <dbReference type="ARBA" id="ARBA00023015"/>
    </source>
</evidence>
<dbReference type="FunFam" id="3.30.160.60:FF:000215">
    <property type="entry name" value="Spalt-like transcription factor 3"/>
    <property type="match status" value="1"/>
</dbReference>
<keyword evidence="7" id="KW-0238">DNA-binding</keyword>
<keyword evidence="2" id="KW-0479">Metal-binding</keyword>
<dbReference type="GO" id="GO:0005634">
    <property type="term" value="C:nucleus"/>
    <property type="evidence" value="ECO:0007669"/>
    <property type="project" value="UniProtKB-SubCell"/>
</dbReference>
<comment type="similarity">
    <text evidence="10">Belongs to the sal C2H2-type zinc-finger protein family.</text>
</comment>
<comment type="subcellular location">
    <subcellularLocation>
        <location evidence="1">Nucleus</location>
    </subcellularLocation>
</comment>
<feature type="compositionally biased region" description="Polar residues" evidence="12">
    <location>
        <begin position="949"/>
        <end position="961"/>
    </location>
</feature>
<dbReference type="Gene3D" id="3.30.160.60">
    <property type="entry name" value="Classic Zinc Finger"/>
    <property type="match status" value="7"/>
</dbReference>
<dbReference type="EMBL" id="NEDP02005575">
    <property type="protein sequence ID" value="OWF37915.1"/>
    <property type="molecule type" value="Genomic_DNA"/>
</dbReference>
<dbReference type="PANTHER" id="PTHR23233:SF87">
    <property type="entry name" value="HOMEOTIC PROTEIN SPALT-MAJOR"/>
    <property type="match status" value="1"/>
</dbReference>
<keyword evidence="5" id="KW-0862">Zinc</keyword>
<feature type="domain" description="C2H2-type" evidence="13">
    <location>
        <begin position="1175"/>
        <end position="1202"/>
    </location>
</feature>
<feature type="compositionally biased region" description="Low complexity" evidence="12">
    <location>
        <begin position="302"/>
        <end position="336"/>
    </location>
</feature>
<organism evidence="14 15">
    <name type="scientific">Mizuhopecten yessoensis</name>
    <name type="common">Japanese scallop</name>
    <name type="synonym">Patinopecten yessoensis</name>
    <dbReference type="NCBI Taxonomy" id="6573"/>
    <lineage>
        <taxon>Eukaryota</taxon>
        <taxon>Metazoa</taxon>
        <taxon>Spiralia</taxon>
        <taxon>Lophotrochozoa</taxon>
        <taxon>Mollusca</taxon>
        <taxon>Bivalvia</taxon>
        <taxon>Autobranchia</taxon>
        <taxon>Pteriomorphia</taxon>
        <taxon>Pectinida</taxon>
        <taxon>Pectinoidea</taxon>
        <taxon>Pectinidae</taxon>
        <taxon>Mizuhopecten</taxon>
    </lineage>
</organism>
<dbReference type="OrthoDB" id="9998363at2759"/>
<evidence type="ECO:0000256" key="4">
    <source>
        <dbReference type="ARBA" id="ARBA00022771"/>
    </source>
</evidence>
<proteinExistence type="inferred from homology"/>
<feature type="compositionally biased region" description="Acidic residues" evidence="12">
    <location>
        <begin position="796"/>
        <end position="817"/>
    </location>
</feature>
<keyword evidence="4 11" id="KW-0863">Zinc-finger</keyword>
<feature type="compositionally biased region" description="Low complexity" evidence="12">
    <location>
        <begin position="1314"/>
        <end position="1361"/>
    </location>
</feature>
<evidence type="ECO:0000256" key="12">
    <source>
        <dbReference type="SAM" id="MobiDB-lite"/>
    </source>
</evidence>
<comment type="caution">
    <text evidence="14">The sequence shown here is derived from an EMBL/GenBank/DDBJ whole genome shotgun (WGS) entry which is preliminary data.</text>
</comment>
<accession>A0A210PN32</accession>
<feature type="compositionally biased region" description="Pro residues" evidence="12">
    <location>
        <begin position="442"/>
        <end position="457"/>
    </location>
</feature>
<feature type="domain" description="C2H2-type" evidence="13">
    <location>
        <begin position="1037"/>
        <end position="1059"/>
    </location>
</feature>
<keyword evidence="6" id="KW-0805">Transcription regulation</keyword>
<dbReference type="FunFam" id="3.30.160.60:FF:000130">
    <property type="entry name" value="Spalt-like transcription factor 4"/>
    <property type="match status" value="2"/>
</dbReference>
<feature type="compositionally biased region" description="Basic and acidic residues" evidence="12">
    <location>
        <begin position="1362"/>
        <end position="1382"/>
    </location>
</feature>
<feature type="domain" description="C2H2-type" evidence="13">
    <location>
        <begin position="367"/>
        <end position="394"/>
    </location>
</feature>
<feature type="region of interest" description="Disordered" evidence="12">
    <location>
        <begin position="941"/>
        <end position="995"/>
    </location>
</feature>
<dbReference type="SMART" id="SM00355">
    <property type="entry name" value="ZnF_C2H2"/>
    <property type="match status" value="9"/>
</dbReference>
<feature type="compositionally biased region" description="Acidic residues" evidence="12">
    <location>
        <begin position="115"/>
        <end position="128"/>
    </location>
</feature>